<accession>A0L4B9</accession>
<sequence>MNDISTMVKLQTAAQQPKPAAPTKSGGHGVEPSPILNPSPAKDVVTLQRSEPVVKAIDAMVNEVMDALINHEVDLSALTHNLSKQSSKLVQ</sequence>
<dbReference type="AlphaFoldDB" id="A0L4B9"/>
<dbReference type="HOGENOM" id="CLU_2423428_0_0_5"/>
<feature type="region of interest" description="Disordered" evidence="1">
    <location>
        <begin position="1"/>
        <end position="41"/>
    </location>
</feature>
<evidence type="ECO:0000313" key="2">
    <source>
        <dbReference type="EMBL" id="ABK42812.1"/>
    </source>
</evidence>
<gene>
    <name evidence="2" type="ordered locus">Mmc1_0285</name>
</gene>
<organism evidence="2 3">
    <name type="scientific">Magnetococcus marinus (strain ATCC BAA-1437 / JCM 17883 / MC-1)</name>
    <dbReference type="NCBI Taxonomy" id="156889"/>
    <lineage>
        <taxon>Bacteria</taxon>
        <taxon>Pseudomonadati</taxon>
        <taxon>Pseudomonadota</taxon>
        <taxon>Magnetococcia</taxon>
        <taxon>Magnetococcales</taxon>
        <taxon>Magnetococcaceae</taxon>
        <taxon>Magnetococcus</taxon>
    </lineage>
</organism>
<reference evidence="2 3" key="2">
    <citation type="journal article" date="2012" name="Int. J. Syst. Evol. Microbiol.">
        <title>Magnetococcus marinus gen. nov., sp. nov., a marine, magnetotactic bacterium that represents a novel lineage (Magnetococcaceae fam. nov.; Magnetococcales ord. nov.) at the base of the Alphaproteobacteria.</title>
        <authorList>
            <person name="Bazylinski D.A."/>
            <person name="Williams T.J."/>
            <person name="Lefevre C.T."/>
            <person name="Berg R.J."/>
            <person name="Zhang C.L."/>
            <person name="Bowser S.S."/>
            <person name="Dean A.J."/>
            <person name="Beveridge T.J."/>
        </authorList>
    </citation>
    <scope>NUCLEOTIDE SEQUENCE [LARGE SCALE GENOMIC DNA]</scope>
    <source>
        <strain evidence="3">ATCC BAA-1437 / JCM 17883 / MC-1</strain>
    </source>
</reference>
<evidence type="ECO:0000256" key="1">
    <source>
        <dbReference type="SAM" id="MobiDB-lite"/>
    </source>
</evidence>
<proteinExistence type="predicted"/>
<dbReference type="Proteomes" id="UP000002586">
    <property type="component" value="Chromosome"/>
</dbReference>
<feature type="compositionally biased region" description="Low complexity" evidence="1">
    <location>
        <begin position="11"/>
        <end position="24"/>
    </location>
</feature>
<dbReference type="EMBL" id="CP000471">
    <property type="protein sequence ID" value="ABK42812.1"/>
    <property type="molecule type" value="Genomic_DNA"/>
</dbReference>
<evidence type="ECO:0000313" key="3">
    <source>
        <dbReference type="Proteomes" id="UP000002586"/>
    </source>
</evidence>
<dbReference type="RefSeq" id="WP_011711984.1">
    <property type="nucleotide sequence ID" value="NC_008576.1"/>
</dbReference>
<name>A0L4B9_MAGMM</name>
<dbReference type="KEGG" id="mgm:Mmc1_0285"/>
<protein>
    <submittedName>
        <fullName evidence="2">Uncharacterized protein</fullName>
    </submittedName>
</protein>
<reference evidence="3" key="1">
    <citation type="journal article" date="2009" name="Appl. Environ. Microbiol.">
        <title>Complete genome sequence of the chemolithoautotrophic marine magnetotactic coccus strain MC-1.</title>
        <authorList>
            <person name="Schubbe S."/>
            <person name="Williams T.J."/>
            <person name="Xie G."/>
            <person name="Kiss H.E."/>
            <person name="Brettin T.S."/>
            <person name="Martinez D."/>
            <person name="Ross C.A."/>
            <person name="Schuler D."/>
            <person name="Cox B.L."/>
            <person name="Nealson K.H."/>
            <person name="Bazylinski D.A."/>
        </authorList>
    </citation>
    <scope>NUCLEOTIDE SEQUENCE [LARGE SCALE GENOMIC DNA]</scope>
    <source>
        <strain evidence="3">ATCC BAA-1437 / JCM 17883 / MC-1</strain>
    </source>
</reference>
<keyword evidence="3" id="KW-1185">Reference proteome</keyword>